<dbReference type="PaxDb" id="35128-Thaps2412"/>
<reference evidence="3 4" key="2">
    <citation type="journal article" date="2008" name="Nature">
        <title>The Phaeodactylum genome reveals the evolutionary history of diatom genomes.</title>
        <authorList>
            <person name="Bowler C."/>
            <person name="Allen A.E."/>
            <person name="Badger J.H."/>
            <person name="Grimwood J."/>
            <person name="Jabbari K."/>
            <person name="Kuo A."/>
            <person name="Maheswari U."/>
            <person name="Martens C."/>
            <person name="Maumus F."/>
            <person name="Otillar R.P."/>
            <person name="Rayko E."/>
            <person name="Salamov A."/>
            <person name="Vandepoele K."/>
            <person name="Beszteri B."/>
            <person name="Gruber A."/>
            <person name="Heijde M."/>
            <person name="Katinka M."/>
            <person name="Mock T."/>
            <person name="Valentin K."/>
            <person name="Verret F."/>
            <person name="Berges J.A."/>
            <person name="Brownlee C."/>
            <person name="Cadoret J.P."/>
            <person name="Chiovitti A."/>
            <person name="Choi C.J."/>
            <person name="Coesel S."/>
            <person name="De Martino A."/>
            <person name="Detter J.C."/>
            <person name="Durkin C."/>
            <person name="Falciatore A."/>
            <person name="Fournet J."/>
            <person name="Haruta M."/>
            <person name="Huysman M.J."/>
            <person name="Jenkins B.D."/>
            <person name="Jiroutova K."/>
            <person name="Jorgensen R.E."/>
            <person name="Joubert Y."/>
            <person name="Kaplan A."/>
            <person name="Kroger N."/>
            <person name="Kroth P.G."/>
            <person name="La Roche J."/>
            <person name="Lindquist E."/>
            <person name="Lommer M."/>
            <person name="Martin-Jezequel V."/>
            <person name="Lopez P.J."/>
            <person name="Lucas S."/>
            <person name="Mangogna M."/>
            <person name="McGinnis K."/>
            <person name="Medlin L.K."/>
            <person name="Montsant A."/>
            <person name="Oudot-Le Secq M.P."/>
            <person name="Napoli C."/>
            <person name="Obornik M."/>
            <person name="Parker M.S."/>
            <person name="Petit J.L."/>
            <person name="Porcel B.M."/>
            <person name="Poulsen N."/>
            <person name="Robison M."/>
            <person name="Rychlewski L."/>
            <person name="Rynearson T.A."/>
            <person name="Schmutz J."/>
            <person name="Shapiro H."/>
            <person name="Siaut M."/>
            <person name="Stanley M."/>
            <person name="Sussman M.R."/>
            <person name="Taylor A.R."/>
            <person name="Vardi A."/>
            <person name="von Dassow P."/>
            <person name="Vyverman W."/>
            <person name="Willis A."/>
            <person name="Wyrwicz L.S."/>
            <person name="Rokhsar D.S."/>
            <person name="Weissenbach J."/>
            <person name="Armbrust E.V."/>
            <person name="Green B.R."/>
            <person name="Van de Peer Y."/>
            <person name="Grigoriev I.V."/>
        </authorList>
    </citation>
    <scope>NUCLEOTIDE SEQUENCE [LARGE SCALE GENOMIC DNA]</scope>
    <source>
        <strain evidence="3 4">CCMP1335</strain>
    </source>
</reference>
<feature type="region of interest" description="Disordered" evidence="1">
    <location>
        <begin position="84"/>
        <end position="170"/>
    </location>
</feature>
<evidence type="ECO:0000313" key="4">
    <source>
        <dbReference type="Proteomes" id="UP000001449"/>
    </source>
</evidence>
<dbReference type="eggNOG" id="KOG2976">
    <property type="taxonomic scope" value="Eukaryota"/>
</dbReference>
<dbReference type="Proteomes" id="UP000001449">
    <property type="component" value="Chromosome 2"/>
</dbReference>
<reference evidence="3 4" key="1">
    <citation type="journal article" date="2004" name="Science">
        <title>The genome of the diatom Thalassiosira pseudonana: ecology, evolution, and metabolism.</title>
        <authorList>
            <person name="Armbrust E.V."/>
            <person name="Berges J.A."/>
            <person name="Bowler C."/>
            <person name="Green B.R."/>
            <person name="Martinez D."/>
            <person name="Putnam N.H."/>
            <person name="Zhou S."/>
            <person name="Allen A.E."/>
            <person name="Apt K.E."/>
            <person name="Bechner M."/>
            <person name="Brzezinski M.A."/>
            <person name="Chaal B.K."/>
            <person name="Chiovitti A."/>
            <person name="Davis A.K."/>
            <person name="Demarest M.S."/>
            <person name="Detter J.C."/>
            <person name="Glavina T."/>
            <person name="Goodstein D."/>
            <person name="Hadi M.Z."/>
            <person name="Hellsten U."/>
            <person name="Hildebrand M."/>
            <person name="Jenkins B.D."/>
            <person name="Jurka J."/>
            <person name="Kapitonov V.V."/>
            <person name="Kroger N."/>
            <person name="Lau W.W."/>
            <person name="Lane T.W."/>
            <person name="Larimer F.W."/>
            <person name="Lippmeier J.C."/>
            <person name="Lucas S."/>
            <person name="Medina M."/>
            <person name="Montsant A."/>
            <person name="Obornik M."/>
            <person name="Parker M.S."/>
            <person name="Palenik B."/>
            <person name="Pazour G.J."/>
            <person name="Richardson P.M."/>
            <person name="Rynearson T.A."/>
            <person name="Saito M.A."/>
            <person name="Schwartz D.C."/>
            <person name="Thamatrakoln K."/>
            <person name="Valentin K."/>
            <person name="Vardi A."/>
            <person name="Wilkerson F.P."/>
            <person name="Rokhsar D.S."/>
        </authorList>
    </citation>
    <scope>NUCLEOTIDE SEQUENCE [LARGE SCALE GENOMIC DNA]</scope>
    <source>
        <strain evidence="3 4">CCMP1335</strain>
    </source>
</reference>
<gene>
    <name evidence="3" type="ORF">THAPSDRAFT_2412</name>
</gene>
<dbReference type="RefSeq" id="XP_002287283.1">
    <property type="nucleotide sequence ID" value="XM_002287247.1"/>
</dbReference>
<dbReference type="Gene3D" id="3.10.20.620">
    <property type="match status" value="1"/>
</dbReference>
<name>B8BUA5_THAPS</name>
<dbReference type="GeneID" id="7450254"/>
<accession>B8BUA5</accession>
<evidence type="ECO:0000256" key="1">
    <source>
        <dbReference type="SAM" id="MobiDB-lite"/>
    </source>
</evidence>
<proteinExistence type="predicted"/>
<dbReference type="InterPro" id="IPR042527">
    <property type="entry name" value="Atg5_UblA_dom_sf"/>
</dbReference>
<feature type="compositionally biased region" description="Polar residues" evidence="1">
    <location>
        <begin position="104"/>
        <end position="120"/>
    </location>
</feature>
<dbReference type="HOGENOM" id="CLU_1573812_0_0_1"/>
<dbReference type="Pfam" id="PF20638">
    <property type="entry name" value="ATG5_UblA"/>
    <property type="match status" value="1"/>
</dbReference>
<dbReference type="KEGG" id="tps:THAPSDRAFT_2412"/>
<feature type="domain" description="Autophagy protein ATG5 UblA" evidence="2">
    <location>
        <begin position="27"/>
        <end position="74"/>
    </location>
</feature>
<evidence type="ECO:0000259" key="2">
    <source>
        <dbReference type="Pfam" id="PF20638"/>
    </source>
</evidence>
<evidence type="ECO:0000313" key="3">
    <source>
        <dbReference type="EMBL" id="EED94726.1"/>
    </source>
</evidence>
<protein>
    <recommendedName>
        <fullName evidence="2">Autophagy protein ATG5 UblA domain-containing protein</fullName>
    </recommendedName>
</protein>
<dbReference type="EMBL" id="CM000639">
    <property type="protein sequence ID" value="EED94726.1"/>
    <property type="molecule type" value="Genomic_DNA"/>
</dbReference>
<dbReference type="InterPro" id="IPR048939">
    <property type="entry name" value="ATG5_UblA"/>
</dbReference>
<keyword evidence="4" id="KW-1185">Reference proteome</keyword>
<dbReference type="InParanoid" id="B8BUA5"/>
<sequence>MSAPTSTTTSSSKPIPASISNIQNANWSGSIPIILSLASPSLSSPIPPRPLHKMLPRMTYLHIGLYQEVWQLFEYAPVAADLSGESGVTTREEPPDDDADDGPSSEQSGTNIKYCNASSSERTDTETAQHAQSRTTDDKKKKNTPLHNDHSQHAGLKMKKVVNHYDGISS</sequence>
<dbReference type="AlphaFoldDB" id="B8BUA5"/>
<feature type="compositionally biased region" description="Acidic residues" evidence="1">
    <location>
        <begin position="94"/>
        <end position="103"/>
    </location>
</feature>
<organism evidence="3 4">
    <name type="scientific">Thalassiosira pseudonana</name>
    <name type="common">Marine diatom</name>
    <name type="synonym">Cyclotella nana</name>
    <dbReference type="NCBI Taxonomy" id="35128"/>
    <lineage>
        <taxon>Eukaryota</taxon>
        <taxon>Sar</taxon>
        <taxon>Stramenopiles</taxon>
        <taxon>Ochrophyta</taxon>
        <taxon>Bacillariophyta</taxon>
        <taxon>Coscinodiscophyceae</taxon>
        <taxon>Thalassiosirophycidae</taxon>
        <taxon>Thalassiosirales</taxon>
        <taxon>Thalassiosiraceae</taxon>
        <taxon>Thalassiosira</taxon>
    </lineage>
</organism>